<sequence length="123" mass="13459">MADESGGGDGGSGGDPEWPSVDGALGAQPEKALNQARLLFYAGFLLLPWLWFMNCFYFWPVLRSRAHSAIRPYVVLSGIGFLAYSAILLSWALAFSIGGEAIVGRTLWKKLAVMTIVEEYQLN</sequence>
<dbReference type="PANTHER" id="PTHR16318:SF0">
    <property type="entry name" value="GAMMA-SECRETASE SUBUNIT PEN-2"/>
    <property type="match status" value="1"/>
</dbReference>
<name>D8QNW3_SELML</name>
<keyword evidence="3 8" id="KW-0812">Transmembrane</keyword>
<proteinExistence type="inferred from homology"/>
<dbReference type="EMBL" id="GL377565">
    <property type="protein sequence ID" value="EFJ38180.1"/>
    <property type="molecule type" value="Genomic_DNA"/>
</dbReference>
<keyword evidence="5 8" id="KW-1133">Transmembrane helix</keyword>
<keyword evidence="6 8" id="KW-0472">Membrane</keyword>
<dbReference type="FunCoup" id="D8QNW3">
    <property type="interactions" value="330"/>
</dbReference>
<comment type="subcellular location">
    <subcellularLocation>
        <location evidence="1">Membrane</location>
        <topology evidence="1">Multi-pass membrane protein</topology>
    </subcellularLocation>
</comment>
<evidence type="ECO:0000256" key="2">
    <source>
        <dbReference type="ARBA" id="ARBA00009607"/>
    </source>
</evidence>
<dbReference type="Gramene" id="EFJ38180">
    <property type="protein sequence ID" value="EFJ38180"/>
    <property type="gene ID" value="SELMODRAFT_73466"/>
</dbReference>
<keyword evidence="4" id="KW-0914">Notch signaling pathway</keyword>
<dbReference type="EMBL" id="GL377622">
    <property type="protein sequence ID" value="EFJ15739.1"/>
    <property type="molecule type" value="Genomic_DNA"/>
</dbReference>
<dbReference type="eggNOG" id="KOG3402">
    <property type="taxonomic scope" value="Eukaryota"/>
</dbReference>
<evidence type="ECO:0000256" key="4">
    <source>
        <dbReference type="ARBA" id="ARBA00022976"/>
    </source>
</evidence>
<protein>
    <recommendedName>
        <fullName evidence="12">Gamma-secretase subunit PEN-2</fullName>
    </recommendedName>
</protein>
<feature type="transmembrane region" description="Helical" evidence="8">
    <location>
        <begin position="79"/>
        <end position="103"/>
    </location>
</feature>
<evidence type="ECO:0000256" key="8">
    <source>
        <dbReference type="SAM" id="Phobius"/>
    </source>
</evidence>
<evidence type="ECO:0000313" key="10">
    <source>
        <dbReference type="EMBL" id="EFJ38180.1"/>
    </source>
</evidence>
<accession>D8QNW3</accession>
<feature type="region of interest" description="Disordered" evidence="7">
    <location>
        <begin position="1"/>
        <end position="25"/>
    </location>
</feature>
<evidence type="ECO:0008006" key="12">
    <source>
        <dbReference type="Google" id="ProtNLM"/>
    </source>
</evidence>
<dbReference type="OrthoDB" id="524898at2759"/>
<organism evidence="11">
    <name type="scientific">Selaginella moellendorffii</name>
    <name type="common">Spikemoss</name>
    <dbReference type="NCBI Taxonomy" id="88036"/>
    <lineage>
        <taxon>Eukaryota</taxon>
        <taxon>Viridiplantae</taxon>
        <taxon>Streptophyta</taxon>
        <taxon>Embryophyta</taxon>
        <taxon>Tracheophyta</taxon>
        <taxon>Lycopodiopsida</taxon>
        <taxon>Selaginellales</taxon>
        <taxon>Selaginellaceae</taxon>
        <taxon>Selaginella</taxon>
    </lineage>
</organism>
<reference evidence="10 11" key="1">
    <citation type="journal article" date="2011" name="Science">
        <title>The Selaginella genome identifies genetic changes associated with the evolution of vascular plants.</title>
        <authorList>
            <person name="Banks J.A."/>
            <person name="Nishiyama T."/>
            <person name="Hasebe M."/>
            <person name="Bowman J.L."/>
            <person name="Gribskov M."/>
            <person name="dePamphilis C."/>
            <person name="Albert V.A."/>
            <person name="Aono N."/>
            <person name="Aoyama T."/>
            <person name="Ambrose B.A."/>
            <person name="Ashton N.W."/>
            <person name="Axtell M.J."/>
            <person name="Barker E."/>
            <person name="Barker M.S."/>
            <person name="Bennetzen J.L."/>
            <person name="Bonawitz N.D."/>
            <person name="Chapple C."/>
            <person name="Cheng C."/>
            <person name="Correa L.G."/>
            <person name="Dacre M."/>
            <person name="DeBarry J."/>
            <person name="Dreyer I."/>
            <person name="Elias M."/>
            <person name="Engstrom E.M."/>
            <person name="Estelle M."/>
            <person name="Feng L."/>
            <person name="Finet C."/>
            <person name="Floyd S.K."/>
            <person name="Frommer W.B."/>
            <person name="Fujita T."/>
            <person name="Gramzow L."/>
            <person name="Gutensohn M."/>
            <person name="Harholt J."/>
            <person name="Hattori M."/>
            <person name="Heyl A."/>
            <person name="Hirai T."/>
            <person name="Hiwatashi Y."/>
            <person name="Ishikawa M."/>
            <person name="Iwata M."/>
            <person name="Karol K.G."/>
            <person name="Koehler B."/>
            <person name="Kolukisaoglu U."/>
            <person name="Kubo M."/>
            <person name="Kurata T."/>
            <person name="Lalonde S."/>
            <person name="Li K."/>
            <person name="Li Y."/>
            <person name="Litt A."/>
            <person name="Lyons E."/>
            <person name="Manning G."/>
            <person name="Maruyama T."/>
            <person name="Michael T.P."/>
            <person name="Mikami K."/>
            <person name="Miyazaki S."/>
            <person name="Morinaga S."/>
            <person name="Murata T."/>
            <person name="Mueller-Roeber B."/>
            <person name="Nelson D.R."/>
            <person name="Obara M."/>
            <person name="Oguri Y."/>
            <person name="Olmstead R.G."/>
            <person name="Onodera N."/>
            <person name="Petersen B.L."/>
            <person name="Pils B."/>
            <person name="Prigge M."/>
            <person name="Rensing S.A."/>
            <person name="Riano-Pachon D.M."/>
            <person name="Roberts A.W."/>
            <person name="Sato Y."/>
            <person name="Scheller H.V."/>
            <person name="Schulz B."/>
            <person name="Schulz C."/>
            <person name="Shakirov E.V."/>
            <person name="Shibagaki N."/>
            <person name="Shinohara N."/>
            <person name="Shippen D.E."/>
            <person name="Soerensen I."/>
            <person name="Sotooka R."/>
            <person name="Sugimoto N."/>
            <person name="Sugita M."/>
            <person name="Sumikawa N."/>
            <person name="Tanurdzic M."/>
            <person name="Theissen G."/>
            <person name="Ulvskov P."/>
            <person name="Wakazuki S."/>
            <person name="Weng J.K."/>
            <person name="Willats W.W."/>
            <person name="Wipf D."/>
            <person name="Wolf P.G."/>
            <person name="Yang L."/>
            <person name="Zimmer A.D."/>
            <person name="Zhu Q."/>
            <person name="Mitros T."/>
            <person name="Hellsten U."/>
            <person name="Loque D."/>
            <person name="Otillar R."/>
            <person name="Salamov A."/>
            <person name="Schmutz J."/>
            <person name="Shapiro H."/>
            <person name="Lindquist E."/>
            <person name="Lucas S."/>
            <person name="Rokhsar D."/>
            <person name="Grigoriev I.V."/>
        </authorList>
    </citation>
    <scope>NUCLEOTIDE SEQUENCE [LARGE SCALE GENOMIC DNA]</scope>
</reference>
<gene>
    <name evidence="9" type="ORF">SELMODRAFT_117951</name>
    <name evidence="10" type="ORF">SELMODRAFT_73466</name>
</gene>
<keyword evidence="11" id="KW-1185">Reference proteome</keyword>
<dbReference type="Gramene" id="EFJ15739">
    <property type="protein sequence ID" value="EFJ15739"/>
    <property type="gene ID" value="SELMODRAFT_117951"/>
</dbReference>
<dbReference type="GO" id="GO:0070765">
    <property type="term" value="C:gamma-secretase complex"/>
    <property type="evidence" value="ECO:0000318"/>
    <property type="project" value="GO_Central"/>
</dbReference>
<dbReference type="PANTHER" id="PTHR16318">
    <property type="entry name" value="GAMMA-SECRETASE SUBUNIT PEN-2"/>
    <property type="match status" value="1"/>
</dbReference>
<evidence type="ECO:0000256" key="1">
    <source>
        <dbReference type="ARBA" id="ARBA00004141"/>
    </source>
</evidence>
<dbReference type="InParanoid" id="D8QNW3"/>
<dbReference type="Pfam" id="PF10251">
    <property type="entry name" value="PEN-2"/>
    <property type="match status" value="1"/>
</dbReference>
<dbReference type="OMA" id="NAINGWI"/>
<feature type="compositionally biased region" description="Gly residues" evidence="7">
    <location>
        <begin position="1"/>
        <end position="14"/>
    </location>
</feature>
<evidence type="ECO:0000256" key="6">
    <source>
        <dbReference type="ARBA" id="ARBA00023136"/>
    </source>
</evidence>
<dbReference type="GO" id="GO:0007219">
    <property type="term" value="P:Notch signaling pathway"/>
    <property type="evidence" value="ECO:0007669"/>
    <property type="project" value="UniProtKB-KW"/>
</dbReference>
<dbReference type="HOGENOM" id="CLU_124142_0_0_1"/>
<dbReference type="KEGG" id="smo:SELMODRAFT_117951"/>
<comment type="similarity">
    <text evidence="2">Belongs to the PEN-2 family.</text>
</comment>
<dbReference type="Proteomes" id="UP000001514">
    <property type="component" value="Unassembled WGS sequence"/>
</dbReference>
<dbReference type="STRING" id="88036.D8QNW3"/>
<evidence type="ECO:0000256" key="5">
    <source>
        <dbReference type="ARBA" id="ARBA00022989"/>
    </source>
</evidence>
<evidence type="ECO:0000256" key="3">
    <source>
        <dbReference type="ARBA" id="ARBA00022692"/>
    </source>
</evidence>
<evidence type="ECO:0000313" key="9">
    <source>
        <dbReference type="EMBL" id="EFJ15739.1"/>
    </source>
</evidence>
<feature type="transmembrane region" description="Helical" evidence="8">
    <location>
        <begin position="38"/>
        <end position="59"/>
    </location>
</feature>
<evidence type="ECO:0000313" key="11">
    <source>
        <dbReference type="Proteomes" id="UP000001514"/>
    </source>
</evidence>
<evidence type="ECO:0000256" key="7">
    <source>
        <dbReference type="SAM" id="MobiDB-lite"/>
    </source>
</evidence>
<dbReference type="KEGG" id="smo:SELMODRAFT_73466"/>
<dbReference type="InterPro" id="IPR019379">
    <property type="entry name" value="Gamma_Secretase_Asp_P_PEN2"/>
</dbReference>
<dbReference type="AlphaFoldDB" id="D8QNW3"/>